<feature type="compositionally biased region" description="Polar residues" evidence="1">
    <location>
        <begin position="725"/>
        <end position="737"/>
    </location>
</feature>
<feature type="compositionally biased region" description="Basic and acidic residues" evidence="1">
    <location>
        <begin position="781"/>
        <end position="791"/>
    </location>
</feature>
<keyword evidence="2" id="KW-0472">Membrane</keyword>
<feature type="region of interest" description="Disordered" evidence="1">
    <location>
        <begin position="853"/>
        <end position="895"/>
    </location>
</feature>
<feature type="compositionally biased region" description="Polar residues" evidence="1">
    <location>
        <begin position="29"/>
        <end position="51"/>
    </location>
</feature>
<proteinExistence type="predicted"/>
<name>A0A4R8PQJ8_9PEZI</name>
<feature type="compositionally biased region" description="Low complexity" evidence="1">
    <location>
        <begin position="329"/>
        <end position="343"/>
    </location>
</feature>
<comment type="caution">
    <text evidence="3">The sequence shown here is derived from an EMBL/GenBank/DDBJ whole genome shotgun (WGS) entry which is preliminary data.</text>
</comment>
<feature type="region of interest" description="Disordered" evidence="1">
    <location>
        <begin position="624"/>
        <end position="832"/>
    </location>
</feature>
<feature type="compositionally biased region" description="Basic and acidic residues" evidence="1">
    <location>
        <begin position="129"/>
        <end position="138"/>
    </location>
</feature>
<dbReference type="PANTHER" id="PTHR38426:SF1">
    <property type="entry name" value="MAINTENANCE OF TELOMERE CAPPING PROTEIN 4"/>
    <property type="match status" value="1"/>
</dbReference>
<feature type="region of interest" description="Disordered" evidence="1">
    <location>
        <begin position="216"/>
        <end position="277"/>
    </location>
</feature>
<keyword evidence="4" id="KW-1185">Reference proteome</keyword>
<evidence type="ECO:0000256" key="1">
    <source>
        <dbReference type="SAM" id="MobiDB-lite"/>
    </source>
</evidence>
<evidence type="ECO:0000313" key="4">
    <source>
        <dbReference type="Proteomes" id="UP000295604"/>
    </source>
</evidence>
<feature type="compositionally biased region" description="Basic and acidic residues" evidence="1">
    <location>
        <begin position="68"/>
        <end position="83"/>
    </location>
</feature>
<feature type="compositionally biased region" description="Polar residues" evidence="1">
    <location>
        <begin position="957"/>
        <end position="970"/>
    </location>
</feature>
<feature type="region of interest" description="Disordered" evidence="1">
    <location>
        <begin position="325"/>
        <end position="353"/>
    </location>
</feature>
<feature type="compositionally biased region" description="Basic and acidic residues" evidence="1">
    <location>
        <begin position="528"/>
        <end position="544"/>
    </location>
</feature>
<feature type="compositionally biased region" description="Basic and acidic residues" evidence="1">
    <location>
        <begin position="942"/>
        <end position="951"/>
    </location>
</feature>
<feature type="transmembrane region" description="Helical" evidence="2">
    <location>
        <begin position="1199"/>
        <end position="1218"/>
    </location>
</feature>
<gene>
    <name evidence="3" type="ORF">C8034_v009733</name>
</gene>
<feature type="compositionally biased region" description="Polar residues" evidence="1">
    <location>
        <begin position="161"/>
        <end position="170"/>
    </location>
</feature>
<keyword evidence="2" id="KW-1133">Transmembrane helix</keyword>
<dbReference type="EMBL" id="QAPF01006547">
    <property type="protein sequence ID" value="TDZ27528.1"/>
    <property type="molecule type" value="Genomic_DNA"/>
</dbReference>
<feature type="compositionally biased region" description="Basic and acidic residues" evidence="1">
    <location>
        <begin position="661"/>
        <end position="671"/>
    </location>
</feature>
<feature type="region of interest" description="Disordered" evidence="1">
    <location>
        <begin position="1"/>
        <end position="198"/>
    </location>
</feature>
<sequence length="1246" mass="138682">MTEKDAAQQRAVLTRRLSPHSMPGDRGSSRGSYETGESSATGSLLNDTTLLPSPDDSTGRRPMSSSPRDAERTGRYAERDMRKQQQQRSSRHRSNGAFLLQDALRNDDDSDADQGVRRRSSRNPPISRRARDSGRVSDRSGSSAGRGAGLAFTEIGGKGDTSPTQPTHNLTVRKRDAANGRPVSSESSIPPAQSQTLDIDSAQIVNMALNLSESRRQASRRIAPQTAVPTLAQLPDATTGPNLKSHYQQQRRISRTRSPGPDKALTPRLPSSGVLHSPLQASFDMSRESTFRNHFTPSTLARAQKAKEHLELMAQYRRLLELVPPIQPPHSSRPTTASPPTSSGGMAKIPTYGSSDGVLRLGREYNPLQYIRNRKVRARERKAIDGEFQGFGDNMKVADWVDEVAKWAATGQTNSDGCTLPPFADADSMERQLQLAANASKPRRPRLDWSVDPADLLADAYWLEQDHHKQLIEDRQWRRIFPQNVDPYRPLSRQNVEHGSESGQASGRREHDEADPAIDPKTGIPRLAKSDTDHSHTSSTRDRARQKLHDLTGHSHHRHSASTHSHHDYLRLGKTSFSDLSDSENEARMKRDKKGRKGTLTSSHQDILEKQMLEMIAREARENEPIKEAGYMTPDPDGGISSHPQSRLHSRKASITEVSESDERKSKEKARFTSMYTQKPGRPSLEIPVPARRSSFDVDSSLPNSPDGAVRGDPFIPAFGGDLSAESSRANSPTRNPFSKVKQIFRERSKERGDRISEERSSADFLASAPKTPFDMSPESSGERRSVDRRATSRSPSRKMMQSRTGESHKSHRSVGSVRLRSDDPSIRGIFKGGRIDNAIRGGVSKLGDLIWRKESDTGDGPSEAEGTTTDASDAEPRGRRRGGTLSRNASVRNRELRQQNAKNYLDVMPTFQSAFPDKLKATESEPPNTQDVSRPPSRKSPRFDRLKPPRIDILSASPTSSPGSAQRLSDLSEAEPLSGSSQGVRRADKRLNSIMALPQVLSPDGMPPSQRDRHWSISAHSPAPDRAPMSKREIARLRALVLSSGIKAMEITRRANEPFQVFSSTRRPSRIDLQVANVFWPEVAQLSPDPASLRNKAVAQTGLYQFAAKTLGASIQCSGQEWQKAADLFVADSVPALHRRVEDVRRRVATDLSAMTRAAADEADETSRDLTLGQRLKIKHTLDVIETMTRRRRRRFRWARRGVWLAVEWALVGFMWYVWFVVMILRVFWGMGQGVVGAVKWLLWL</sequence>
<protein>
    <submittedName>
        <fullName evidence="3">Uncharacterized protein</fullName>
    </submittedName>
</protein>
<evidence type="ECO:0000256" key="2">
    <source>
        <dbReference type="SAM" id="Phobius"/>
    </source>
</evidence>
<reference evidence="3 4" key="1">
    <citation type="submission" date="2018-11" db="EMBL/GenBank/DDBJ databases">
        <title>Genome sequence and assembly of Colletotrichum sidae.</title>
        <authorList>
            <person name="Gan P."/>
            <person name="Shirasu K."/>
        </authorList>
    </citation>
    <scope>NUCLEOTIDE SEQUENCE [LARGE SCALE GENOMIC DNA]</scope>
    <source>
        <strain evidence="3 4">CBS 518.97</strain>
    </source>
</reference>
<feature type="region of interest" description="Disordered" evidence="1">
    <location>
        <begin position="486"/>
        <end position="544"/>
    </location>
</feature>
<dbReference type="Proteomes" id="UP000295604">
    <property type="component" value="Unassembled WGS sequence"/>
</dbReference>
<keyword evidence="2" id="KW-0812">Transmembrane</keyword>
<feature type="compositionally biased region" description="Polar residues" evidence="1">
    <location>
        <begin position="239"/>
        <end position="251"/>
    </location>
</feature>
<feature type="region of interest" description="Disordered" evidence="1">
    <location>
        <begin position="921"/>
        <end position="988"/>
    </location>
</feature>
<accession>A0A4R8PQJ8</accession>
<dbReference type="InterPro" id="IPR038769">
    <property type="entry name" value="MTC4"/>
</dbReference>
<organism evidence="3 4">
    <name type="scientific">Colletotrichum sidae</name>
    <dbReference type="NCBI Taxonomy" id="1347389"/>
    <lineage>
        <taxon>Eukaryota</taxon>
        <taxon>Fungi</taxon>
        <taxon>Dikarya</taxon>
        <taxon>Ascomycota</taxon>
        <taxon>Pezizomycotina</taxon>
        <taxon>Sordariomycetes</taxon>
        <taxon>Hypocreomycetidae</taxon>
        <taxon>Glomerellales</taxon>
        <taxon>Glomerellaceae</taxon>
        <taxon>Colletotrichum</taxon>
        <taxon>Colletotrichum orbiculare species complex</taxon>
    </lineage>
</organism>
<dbReference type="PANTHER" id="PTHR38426">
    <property type="entry name" value="MAINTENANCE OF TELOMERE CAPPING PROTEIN 4"/>
    <property type="match status" value="1"/>
</dbReference>
<feature type="compositionally biased region" description="Basic and acidic residues" evidence="1">
    <location>
        <begin position="744"/>
        <end position="762"/>
    </location>
</feature>
<dbReference type="AlphaFoldDB" id="A0A4R8PQJ8"/>
<feature type="region of interest" description="Disordered" evidence="1">
    <location>
        <begin position="579"/>
        <end position="607"/>
    </location>
</feature>
<feature type="compositionally biased region" description="Polar residues" evidence="1">
    <location>
        <begin position="182"/>
        <end position="198"/>
    </location>
</feature>
<evidence type="ECO:0000313" key="3">
    <source>
        <dbReference type="EMBL" id="TDZ27528.1"/>
    </source>
</evidence>